<evidence type="ECO:0000256" key="4">
    <source>
        <dbReference type="HAMAP-Rule" id="MF_01411"/>
    </source>
</evidence>
<keyword evidence="2 4" id="KW-0472">Membrane</keyword>
<accession>E8Q5P0</accession>
<feature type="domain" description="LptD C-terminal" evidence="6">
    <location>
        <begin position="315"/>
        <end position="709"/>
    </location>
</feature>
<dbReference type="STRING" id="859654.BVAF_130"/>
<keyword evidence="1 4" id="KW-0732">Signal</keyword>
<evidence type="ECO:0000256" key="3">
    <source>
        <dbReference type="ARBA" id="ARBA00023237"/>
    </source>
</evidence>
<organism evidence="7 8">
    <name type="scientific">Blochmanniella vafra (strain BVAF)</name>
    <dbReference type="NCBI Taxonomy" id="859654"/>
    <lineage>
        <taxon>Bacteria</taxon>
        <taxon>Pseudomonadati</taxon>
        <taxon>Pseudomonadota</taxon>
        <taxon>Gammaproteobacteria</taxon>
        <taxon>Enterobacterales</taxon>
        <taxon>Enterobacteriaceae</taxon>
        <taxon>ant endosymbionts</taxon>
        <taxon>Candidatus Blochmanniella</taxon>
    </lineage>
</organism>
<dbReference type="AlphaFoldDB" id="E8Q5P0"/>
<dbReference type="PANTHER" id="PTHR30189">
    <property type="entry name" value="LPS-ASSEMBLY PROTEIN"/>
    <property type="match status" value="1"/>
</dbReference>
<evidence type="ECO:0000256" key="2">
    <source>
        <dbReference type="ARBA" id="ARBA00023136"/>
    </source>
</evidence>
<dbReference type="GO" id="GO:1990351">
    <property type="term" value="C:transporter complex"/>
    <property type="evidence" value="ECO:0007669"/>
    <property type="project" value="TreeGrafter"/>
</dbReference>
<dbReference type="GO" id="GO:0043165">
    <property type="term" value="P:Gram-negative-bacterium-type cell outer membrane assembly"/>
    <property type="evidence" value="ECO:0007669"/>
    <property type="project" value="UniProtKB-UniRule"/>
</dbReference>
<evidence type="ECO:0000259" key="6">
    <source>
        <dbReference type="Pfam" id="PF04453"/>
    </source>
</evidence>
<dbReference type="HAMAP" id="MF_01411">
    <property type="entry name" value="LPS_assembly_LptD"/>
    <property type="match status" value="1"/>
</dbReference>
<dbReference type="Proteomes" id="UP000007464">
    <property type="component" value="Chromosome"/>
</dbReference>
<dbReference type="InterPro" id="IPR005653">
    <property type="entry name" value="OstA-like_N"/>
</dbReference>
<comment type="function">
    <text evidence="4">Together with LptE, is involved in the assembly of lipopolysaccharide (LPS) at the surface of the outer membrane.</text>
</comment>
<feature type="domain" description="Organic solvent tolerance-like N-terminal" evidence="5">
    <location>
        <begin position="58"/>
        <end position="196"/>
    </location>
</feature>
<gene>
    <name evidence="4 7" type="primary">lptD</name>
    <name evidence="7" type="synonym">imp</name>
    <name evidence="7" type="ordered locus">BVAF_130</name>
</gene>
<sequence>MSPQLYCKIQLINLIWLILYTQISLAHNSPNNSCHLHTSQILQNNNSYSNTFTTIHTQSDRIEINYPQNIQFIGNVNIQHNDNIVKSDKLTIFYYRNNHELYHATTLFADGNVHYHNNSIQIEGSSAQFDLNNKKNKFHNSKYHIYQPNIYGKAKYITQIKHNHYIILNQGGFTTCTSNTNSWYIRGSKIIYDHYTNNIDIWNAYLTIKNIPIFYSPYLSFSLNNKNILESYIPNIKHSAKHGLILKIPYPLIFSKYYSGIISPYYSSNSGIKLQTKIHYFFKLGSGSITADIISDNITQHPANYYSYNNILSKLYWKHNGFIYKKWYCNINYVSNNNSTFSSNNNTIQKKTKLPNDFIDQKIFFYYNNKHYKLNIAYLGNSNFHTNQTIKNNYFTYIASPQLELYIHFNIYKKLFYFQIFNQFSRFIPSHYLNPTSIRIHTEPKINFTINNPWIKFNAETKLKITHYQQNNINYYNNQKHKMNHLQNKVSRIIPQLKIQGSMIFQQKTNISKKYKHFLEPKLQYLYTPYYCQRNIGIYDTKFIHMTYNNLFHDSIYSGLDRIAPANQIKSTITARCFKKRNELFYISVGNLFNINQQKKVIYHNYDANKTYCHPYTSKFLLLSGIGHWNINNYWNIHSETQFHIPINKFSFSNLALEYNNTHHILQINYRYINSKYLKNTPILHNPLLYYQTISQIGTTIYYPLLKNWKISYSQHHNLKFNYIINQTIGIQRITPCWIISILFERKITDWNKTLNTHSYDKKIQFYFKINNSKSKFYQNPYKLLQSSMIPYINIYNINYITTLTHDI</sequence>
<dbReference type="Pfam" id="PF04453">
    <property type="entry name" value="LptD"/>
    <property type="match status" value="1"/>
</dbReference>
<keyword evidence="8" id="KW-1185">Reference proteome</keyword>
<dbReference type="GO" id="GO:0009279">
    <property type="term" value="C:cell outer membrane"/>
    <property type="evidence" value="ECO:0007669"/>
    <property type="project" value="UniProtKB-SubCell"/>
</dbReference>
<dbReference type="KEGG" id="bva:BVAF_130"/>
<dbReference type="InterPro" id="IPR020889">
    <property type="entry name" value="LipoPS_assembly_LptD"/>
</dbReference>
<keyword evidence="3 4" id="KW-0998">Cell outer membrane</keyword>
<dbReference type="InterPro" id="IPR050218">
    <property type="entry name" value="LptD"/>
</dbReference>
<evidence type="ECO:0000259" key="5">
    <source>
        <dbReference type="Pfam" id="PF03968"/>
    </source>
</evidence>
<proteinExistence type="inferred from homology"/>
<evidence type="ECO:0000256" key="1">
    <source>
        <dbReference type="ARBA" id="ARBA00022729"/>
    </source>
</evidence>
<dbReference type="HOGENOM" id="CLU_009039_2_0_6"/>
<dbReference type="GO" id="GO:0015920">
    <property type="term" value="P:lipopolysaccharide transport"/>
    <property type="evidence" value="ECO:0007669"/>
    <property type="project" value="InterPro"/>
</dbReference>
<comment type="subunit">
    <text evidence="4">Component of the lipopolysaccharide transport and assembly complex. Interacts with LptE and LptA.</text>
</comment>
<dbReference type="RefSeq" id="WP_013516462.1">
    <property type="nucleotide sequence ID" value="NC_014909.2"/>
</dbReference>
<evidence type="ECO:0000313" key="7">
    <source>
        <dbReference type="EMBL" id="ADV33537.1"/>
    </source>
</evidence>
<dbReference type="PANTHER" id="PTHR30189:SF1">
    <property type="entry name" value="LPS-ASSEMBLY PROTEIN LPTD"/>
    <property type="match status" value="1"/>
</dbReference>
<dbReference type="Pfam" id="PF03968">
    <property type="entry name" value="LptD_N"/>
    <property type="match status" value="1"/>
</dbReference>
<protein>
    <recommendedName>
        <fullName evidence="4">LPS-assembly protein LptD</fullName>
    </recommendedName>
</protein>
<name>E8Q5P0_BLOVB</name>
<comment type="subcellular location">
    <subcellularLocation>
        <location evidence="4">Cell outer membrane</location>
    </subcellularLocation>
</comment>
<dbReference type="InterPro" id="IPR007543">
    <property type="entry name" value="LptD_C"/>
</dbReference>
<dbReference type="OrthoDB" id="9760225at2"/>
<dbReference type="Gene3D" id="2.60.450.10">
    <property type="entry name" value="Lipopolysaccharide (LPS) transport protein A like domain"/>
    <property type="match status" value="1"/>
</dbReference>
<comment type="caution">
    <text evidence="4">Lacks conserved residue(s) required for the propagation of feature annotation.</text>
</comment>
<evidence type="ECO:0000313" key="8">
    <source>
        <dbReference type="Proteomes" id="UP000007464"/>
    </source>
</evidence>
<comment type="similarity">
    <text evidence="4">Belongs to the LptD family.</text>
</comment>
<reference evidence="7 8" key="1">
    <citation type="journal article" date="2010" name="BMC Genomics">
        <title>Unprecedented loss of ammonia assimilation capability in a urease-encoding bacterial mutualist.</title>
        <authorList>
            <person name="Williams L.E."/>
            <person name="Wernegreen J.J."/>
        </authorList>
    </citation>
    <scope>NUCLEOTIDE SEQUENCE [LARGE SCALE GENOMIC DNA]</scope>
    <source>
        <strain evidence="7 8">BVAF</strain>
    </source>
</reference>
<dbReference type="EMBL" id="CP002189">
    <property type="protein sequence ID" value="ADV33537.1"/>
    <property type="molecule type" value="Genomic_DNA"/>
</dbReference>